<protein>
    <submittedName>
        <fullName evidence="1">Uncharacterized protein</fullName>
    </submittedName>
</protein>
<dbReference type="EMBL" id="MUBK01000001">
    <property type="protein sequence ID" value="OTA21914.1"/>
    <property type="molecule type" value="Genomic_DNA"/>
</dbReference>
<dbReference type="AlphaFoldDB" id="A0A1Y2SSQ0"/>
<sequence>MGKRRYDVFYVWPENIMYGCEISYAQQRVDSAPENTLTLFDLLFNGVCRVGT</sequence>
<evidence type="ECO:0000313" key="1">
    <source>
        <dbReference type="EMBL" id="OTA21914.1"/>
    </source>
</evidence>
<comment type="caution">
    <text evidence="1">The sequence shown here is derived from an EMBL/GenBank/DDBJ whole genome shotgun (WGS) entry which is preliminary data.</text>
</comment>
<organism evidence="1 2">
    <name type="scientific">Xenorhabdus beddingii</name>
    <dbReference type="NCBI Taxonomy" id="40578"/>
    <lineage>
        <taxon>Bacteria</taxon>
        <taxon>Pseudomonadati</taxon>
        <taxon>Pseudomonadota</taxon>
        <taxon>Gammaproteobacteria</taxon>
        <taxon>Enterobacterales</taxon>
        <taxon>Morganellaceae</taxon>
        <taxon>Xenorhabdus</taxon>
    </lineage>
</organism>
<proteinExistence type="predicted"/>
<gene>
    <name evidence="1" type="ORF">Xbed_00163</name>
</gene>
<reference evidence="1 2" key="1">
    <citation type="submission" date="2017-01" db="EMBL/GenBank/DDBJ databases">
        <title>Deconstructing symbiosis and pathogenesis requirements using a combined genomic-metabolomic approach.</title>
        <authorList>
            <person name="Tobias N.J."/>
            <person name="Wolff H."/>
            <person name="Djahanschiri B."/>
            <person name="Ebersberger I."/>
            <person name="Bode H.B."/>
        </authorList>
    </citation>
    <scope>NUCLEOTIDE SEQUENCE [LARGE SCALE GENOMIC DNA]</scope>
    <source>
        <strain evidence="1 2">DSM 4764</strain>
    </source>
</reference>
<evidence type="ECO:0000313" key="2">
    <source>
        <dbReference type="Proteomes" id="UP000194204"/>
    </source>
</evidence>
<accession>A0A1Y2SSQ0</accession>
<dbReference type="Proteomes" id="UP000194204">
    <property type="component" value="Unassembled WGS sequence"/>
</dbReference>
<keyword evidence="2" id="KW-1185">Reference proteome</keyword>
<name>A0A1Y2SSQ0_9GAMM</name>